<evidence type="ECO:0000256" key="5">
    <source>
        <dbReference type="PIRNR" id="PIRNR015952"/>
    </source>
</evidence>
<evidence type="ECO:0000256" key="4">
    <source>
        <dbReference type="ARBA" id="ARBA00023242"/>
    </source>
</evidence>
<dbReference type="EMBL" id="LR824012">
    <property type="protein sequence ID" value="CAH0629150.1"/>
    <property type="molecule type" value="Genomic_DNA"/>
</dbReference>
<evidence type="ECO:0000256" key="3">
    <source>
        <dbReference type="ARBA" id="ARBA00022552"/>
    </source>
</evidence>
<gene>
    <name evidence="7" type="ORF">CINC_LOCUS13313</name>
</gene>
<comment type="function">
    <text evidence="5">Involved in nucleolar processing of pre-18S ribosomal RNA.</text>
</comment>
<feature type="compositionally biased region" description="Basic residues" evidence="6">
    <location>
        <begin position="1"/>
        <end position="18"/>
    </location>
</feature>
<dbReference type="InterPro" id="IPR007144">
    <property type="entry name" value="SSU_processome_Utp11"/>
</dbReference>
<evidence type="ECO:0000313" key="8">
    <source>
        <dbReference type="Proteomes" id="UP001154114"/>
    </source>
</evidence>
<accession>A0A9P0C258</accession>
<evidence type="ECO:0000256" key="6">
    <source>
        <dbReference type="SAM" id="MobiDB-lite"/>
    </source>
</evidence>
<evidence type="ECO:0000256" key="1">
    <source>
        <dbReference type="ARBA" id="ARBA00004604"/>
    </source>
</evidence>
<dbReference type="PIRSF" id="PIRSF015952">
    <property type="entry name" value="U3snoRNP11"/>
    <property type="match status" value="1"/>
</dbReference>
<evidence type="ECO:0000313" key="7">
    <source>
        <dbReference type="EMBL" id="CAH0629150.1"/>
    </source>
</evidence>
<dbReference type="GO" id="GO:0006364">
    <property type="term" value="P:rRNA processing"/>
    <property type="evidence" value="ECO:0007669"/>
    <property type="project" value="UniProtKB-UniRule"/>
</dbReference>
<dbReference type="Proteomes" id="UP001154114">
    <property type="component" value="Chromosome 9"/>
</dbReference>
<name>A0A9P0C258_CHRIL</name>
<evidence type="ECO:0000256" key="2">
    <source>
        <dbReference type="ARBA" id="ARBA00008105"/>
    </source>
</evidence>
<dbReference type="PANTHER" id="PTHR12838">
    <property type="entry name" value="U3 SMALL NUCLEOLAR RNA-ASSOCIATED PROTEIN 11"/>
    <property type="match status" value="1"/>
</dbReference>
<keyword evidence="8" id="KW-1185">Reference proteome</keyword>
<feature type="compositionally biased region" description="Basic and acidic residues" evidence="6">
    <location>
        <begin position="19"/>
        <end position="31"/>
    </location>
</feature>
<keyword evidence="4 5" id="KW-0539">Nucleus</keyword>
<sequence>MSSWKKAAKANQKTHKERHQPESRKHLGLLEKKKDYKKRADDYHEKGETLKLLRKRTLDKNPDEFYYHMINSKVKNGTYTRRNQTSVFGILLIQHYNICNVYYCQEHREIAKEDEHTPEQVKLMQTQDIKYINMKRTIESRWINRMQAQLHMTDVADATPNSHTFFRDDGEEKDFDPAKRLDTHPAFMNRKTNRPRLSDLDKINLPEIDEKTLESMKKKKEKMYSELSKRIEREKELMVIQQKMELKRHLQDAKVLKPKRVKKGTKTSAPIYKFQYVRKK</sequence>
<proteinExistence type="inferred from homology"/>
<feature type="region of interest" description="Disordered" evidence="6">
    <location>
        <begin position="1"/>
        <end position="31"/>
    </location>
</feature>
<dbReference type="GO" id="GO:0032040">
    <property type="term" value="C:small-subunit processome"/>
    <property type="evidence" value="ECO:0007669"/>
    <property type="project" value="UniProtKB-UniRule"/>
</dbReference>
<dbReference type="AlphaFoldDB" id="A0A9P0C258"/>
<organism evidence="7 8">
    <name type="scientific">Chrysodeixis includens</name>
    <name type="common">Soybean looper</name>
    <name type="synonym">Pseudoplusia includens</name>
    <dbReference type="NCBI Taxonomy" id="689277"/>
    <lineage>
        <taxon>Eukaryota</taxon>
        <taxon>Metazoa</taxon>
        <taxon>Ecdysozoa</taxon>
        <taxon>Arthropoda</taxon>
        <taxon>Hexapoda</taxon>
        <taxon>Insecta</taxon>
        <taxon>Pterygota</taxon>
        <taxon>Neoptera</taxon>
        <taxon>Endopterygota</taxon>
        <taxon>Lepidoptera</taxon>
        <taxon>Glossata</taxon>
        <taxon>Ditrysia</taxon>
        <taxon>Noctuoidea</taxon>
        <taxon>Noctuidae</taxon>
        <taxon>Plusiinae</taxon>
        <taxon>Chrysodeixis</taxon>
    </lineage>
</organism>
<dbReference type="Pfam" id="PF03998">
    <property type="entry name" value="Utp11"/>
    <property type="match status" value="1"/>
</dbReference>
<dbReference type="PANTHER" id="PTHR12838:SF0">
    <property type="entry name" value="U3 SMALL NUCLEOLAR RNA-ASSOCIATED PROTEIN 11-RELATED"/>
    <property type="match status" value="1"/>
</dbReference>
<dbReference type="OrthoDB" id="29058at2759"/>
<keyword evidence="3 5" id="KW-0698">rRNA processing</keyword>
<reference evidence="7" key="1">
    <citation type="submission" date="2021-12" db="EMBL/GenBank/DDBJ databases">
        <authorList>
            <person name="King R."/>
        </authorList>
    </citation>
    <scope>NUCLEOTIDE SEQUENCE</scope>
</reference>
<protein>
    <recommendedName>
        <fullName evidence="5">U3 small nucleolar RNA-associated protein 11</fullName>
        <shortName evidence="5">U3 snoRNA-associated protein 11</shortName>
    </recommendedName>
</protein>
<comment type="similarity">
    <text evidence="2 5">Belongs to the UTP11 family.</text>
</comment>
<comment type="subcellular location">
    <subcellularLocation>
        <location evidence="1 5">Nucleus</location>
        <location evidence="1 5">Nucleolus</location>
    </subcellularLocation>
</comment>
<comment type="subunit">
    <text evidence="5">Component of the ribosomal small subunit (SSU) processome.</text>
</comment>